<dbReference type="InterPro" id="IPR041354">
    <property type="entry name" value="4PPT_N"/>
</dbReference>
<feature type="domain" description="4'-phosphopantetheinyl transferase N-terminal" evidence="5">
    <location>
        <begin position="27"/>
        <end position="94"/>
    </location>
</feature>
<evidence type="ECO:0000256" key="2">
    <source>
        <dbReference type="PIRSR" id="PIRSR603542-1"/>
    </source>
</evidence>
<evidence type="ECO:0000256" key="3">
    <source>
        <dbReference type="PIRSR" id="PIRSR603542-2"/>
    </source>
</evidence>
<keyword evidence="7" id="KW-1185">Reference proteome</keyword>
<feature type="binding site" evidence="3">
    <location>
        <position position="107"/>
    </location>
    <ligand>
        <name>Mg(2+)</name>
        <dbReference type="ChEBI" id="CHEBI:18420"/>
    </ligand>
</feature>
<evidence type="ECO:0000256" key="1">
    <source>
        <dbReference type="ARBA" id="ARBA00022679"/>
    </source>
</evidence>
<dbReference type="SUPFAM" id="SSF56214">
    <property type="entry name" value="4'-phosphopantetheinyl transferase"/>
    <property type="match status" value="1"/>
</dbReference>
<organism evidence="6 7">
    <name type="scientific">Trebonia kvetii</name>
    <dbReference type="NCBI Taxonomy" id="2480626"/>
    <lineage>
        <taxon>Bacteria</taxon>
        <taxon>Bacillati</taxon>
        <taxon>Actinomycetota</taxon>
        <taxon>Actinomycetes</taxon>
        <taxon>Streptosporangiales</taxon>
        <taxon>Treboniaceae</taxon>
        <taxon>Trebonia</taxon>
    </lineage>
</organism>
<feature type="domain" description="4'-phosphopantetheinyl transferase" evidence="4">
    <location>
        <begin position="102"/>
        <end position="177"/>
    </location>
</feature>
<dbReference type="InterPro" id="IPR008278">
    <property type="entry name" value="4-PPantetheinyl_Trfase_dom"/>
</dbReference>
<dbReference type="GO" id="GO:0009239">
    <property type="term" value="P:enterobactin biosynthetic process"/>
    <property type="evidence" value="ECO:0007669"/>
    <property type="project" value="InterPro"/>
</dbReference>
<evidence type="ECO:0000313" key="6">
    <source>
        <dbReference type="EMBL" id="TVZ01301.1"/>
    </source>
</evidence>
<dbReference type="PRINTS" id="PR01399">
    <property type="entry name" value="ENTSNTHTASED"/>
</dbReference>
<dbReference type="GO" id="GO:0000287">
    <property type="term" value="F:magnesium ion binding"/>
    <property type="evidence" value="ECO:0007669"/>
    <property type="project" value="InterPro"/>
</dbReference>
<sequence>MIEKILCAGVESAEAFADPPGILLFPEEEVLVAKAVESRRREFATARNCAHHALALLCEAPAPIVRRERGAPQWPAGIVGSITHCAGYRAAAVARVRDILTIGIDAESDEVLPDGVLDLVSLPDERARLRDLAAADSGTRWDRLLFSAKEAVYKAWFPLAGRWLGFDQAEITLSPTAGTFEARLLVPAPKVEGFPLRGFTGRWLASDGLILTAIALRAGTLAATHDAADSAGTRVPGLV</sequence>
<protein>
    <submittedName>
        <fullName evidence="6">4'-phosphopantetheinyl transferase superfamily protein</fullName>
    </submittedName>
</protein>
<reference evidence="6 7" key="1">
    <citation type="submission" date="2018-11" db="EMBL/GenBank/DDBJ databases">
        <title>Trebonia kvetii gen.nov., sp.nov., a novel acidophilic actinobacterium, and proposal of the new actinobacterial family Treboniaceae fam. nov.</title>
        <authorList>
            <person name="Rapoport D."/>
            <person name="Sagova-Mareckova M."/>
            <person name="Sedlacek I."/>
            <person name="Provaznik J."/>
            <person name="Kralova S."/>
            <person name="Pavlinic D."/>
            <person name="Benes V."/>
            <person name="Kopecky J."/>
        </authorList>
    </citation>
    <scope>NUCLEOTIDE SEQUENCE [LARGE SCALE GENOMIC DNA]</scope>
    <source>
        <strain evidence="6 7">15Tr583</strain>
    </source>
</reference>
<evidence type="ECO:0000259" key="5">
    <source>
        <dbReference type="Pfam" id="PF17837"/>
    </source>
</evidence>
<dbReference type="RefSeq" id="WP_145859748.1">
    <property type="nucleotide sequence ID" value="NZ_RPFW01000007.1"/>
</dbReference>
<feature type="binding site" evidence="2">
    <location>
        <position position="39"/>
    </location>
    <ligand>
        <name>CoA</name>
        <dbReference type="ChEBI" id="CHEBI:57287"/>
    </ligand>
</feature>
<dbReference type="EMBL" id="RPFW01000007">
    <property type="protein sequence ID" value="TVZ01301.1"/>
    <property type="molecule type" value="Genomic_DNA"/>
</dbReference>
<feature type="binding site" evidence="3">
    <location>
        <position position="106"/>
    </location>
    <ligand>
        <name>Mg(2+)</name>
        <dbReference type="ChEBI" id="CHEBI:18420"/>
    </ligand>
</feature>
<keyword evidence="1 6" id="KW-0808">Transferase</keyword>
<dbReference type="GO" id="GO:0008897">
    <property type="term" value="F:holo-[acyl-carrier-protein] synthase activity"/>
    <property type="evidence" value="ECO:0007669"/>
    <property type="project" value="InterPro"/>
</dbReference>
<dbReference type="InterPro" id="IPR003542">
    <property type="entry name" value="Enbac_synth_compD-like"/>
</dbReference>
<evidence type="ECO:0000259" key="4">
    <source>
        <dbReference type="Pfam" id="PF01648"/>
    </source>
</evidence>
<keyword evidence="3" id="KW-0460">Magnesium</keyword>
<feature type="binding site" evidence="2">
    <location>
        <position position="150"/>
    </location>
    <ligand>
        <name>CoA</name>
        <dbReference type="ChEBI" id="CHEBI:57287"/>
    </ligand>
</feature>
<comment type="cofactor">
    <cofactor evidence="3">
        <name>Mg(2+)</name>
        <dbReference type="ChEBI" id="CHEBI:18420"/>
    </cofactor>
</comment>
<feature type="binding site" evidence="2">
    <location>
        <position position="154"/>
    </location>
    <ligand>
        <name>CoA</name>
        <dbReference type="ChEBI" id="CHEBI:57287"/>
    </ligand>
</feature>
<dbReference type="OrthoDB" id="8210607at2"/>
<feature type="binding site" evidence="2">
    <location>
        <begin position="83"/>
        <end position="84"/>
    </location>
    <ligand>
        <name>CoA</name>
        <dbReference type="ChEBI" id="CHEBI:57287"/>
    </ligand>
</feature>
<dbReference type="Pfam" id="PF01648">
    <property type="entry name" value="ACPS"/>
    <property type="match status" value="1"/>
</dbReference>
<name>A0A6P2BSA3_9ACTN</name>
<gene>
    <name evidence="6" type="ORF">EAS64_34040</name>
</gene>
<proteinExistence type="predicted"/>
<feature type="binding site" evidence="2">
    <location>
        <position position="164"/>
    </location>
    <ligand>
        <name>CoA</name>
        <dbReference type="ChEBI" id="CHEBI:57287"/>
    </ligand>
</feature>
<dbReference type="Pfam" id="PF17837">
    <property type="entry name" value="4PPT_N"/>
    <property type="match status" value="1"/>
</dbReference>
<dbReference type="Proteomes" id="UP000460272">
    <property type="component" value="Unassembled WGS sequence"/>
</dbReference>
<feature type="binding site" evidence="2">
    <location>
        <position position="47"/>
    </location>
    <ligand>
        <name>CoA</name>
        <dbReference type="ChEBI" id="CHEBI:57287"/>
    </ligand>
</feature>
<dbReference type="PANTHER" id="PTHR38096">
    <property type="entry name" value="ENTEROBACTIN SYNTHASE COMPONENT D"/>
    <property type="match status" value="1"/>
</dbReference>
<accession>A0A6P2BSA3</accession>
<keyword evidence="3" id="KW-0479">Metal-binding</keyword>
<dbReference type="AlphaFoldDB" id="A0A6P2BSA3"/>
<feature type="binding site" evidence="3">
    <location>
        <position position="105"/>
    </location>
    <ligand>
        <name>Mg(2+)</name>
        <dbReference type="ChEBI" id="CHEBI:18420"/>
    </ligand>
</feature>
<dbReference type="InterPro" id="IPR037143">
    <property type="entry name" value="4-PPantetheinyl_Trfase_dom_sf"/>
</dbReference>
<dbReference type="GO" id="GO:0005886">
    <property type="term" value="C:plasma membrane"/>
    <property type="evidence" value="ECO:0007669"/>
    <property type="project" value="TreeGrafter"/>
</dbReference>
<comment type="caution">
    <text evidence="6">The sequence shown here is derived from an EMBL/GenBank/DDBJ whole genome shotgun (WGS) entry which is preliminary data.</text>
</comment>
<dbReference type="PANTHER" id="PTHR38096:SF1">
    <property type="entry name" value="ENTEROBACTIN SYNTHASE COMPONENT D"/>
    <property type="match status" value="1"/>
</dbReference>
<dbReference type="GO" id="GO:0009366">
    <property type="term" value="C:enterobactin synthetase complex"/>
    <property type="evidence" value="ECO:0007669"/>
    <property type="project" value="InterPro"/>
</dbReference>
<feature type="binding site" evidence="2">
    <location>
        <position position="105"/>
    </location>
    <ligand>
        <name>CoA</name>
        <dbReference type="ChEBI" id="CHEBI:57287"/>
    </ligand>
</feature>
<evidence type="ECO:0000313" key="7">
    <source>
        <dbReference type="Proteomes" id="UP000460272"/>
    </source>
</evidence>